<dbReference type="Proteomes" id="UP001055247">
    <property type="component" value="Unassembled WGS sequence"/>
</dbReference>
<evidence type="ECO:0000313" key="2">
    <source>
        <dbReference type="Proteomes" id="UP001055247"/>
    </source>
</evidence>
<reference evidence="1" key="2">
    <citation type="submission" date="2021-08" db="EMBL/GenBank/DDBJ databases">
        <authorList>
            <person name="Tani A."/>
            <person name="Ola A."/>
            <person name="Ogura Y."/>
            <person name="Katsura K."/>
            <person name="Hayashi T."/>
        </authorList>
    </citation>
    <scope>NUCLEOTIDE SEQUENCE</scope>
    <source>
        <strain evidence="1">DSM 16372</strain>
    </source>
</reference>
<dbReference type="AlphaFoldDB" id="A0AAV4ZTM2"/>
<evidence type="ECO:0000313" key="1">
    <source>
        <dbReference type="EMBL" id="GJD90915.1"/>
    </source>
</evidence>
<sequence>MNRRDPAFQYHLSVEPDIVPGLSFAKQTRTTSSAGARGEAAGEGIYTTHNPTYWDRQLAYESVGALPSTLYLVKVSDPSETDIWSPHQDLSPPGHVVVLAKILTIDPDRPLDIGRAEHLVDRWVAGNPHLLDPGFDVEASVSPSP</sequence>
<comment type="caution">
    <text evidence="1">The sequence shown here is derived from an EMBL/GenBank/DDBJ whole genome shotgun (WGS) entry which is preliminary data.</text>
</comment>
<dbReference type="EMBL" id="BPQO01000022">
    <property type="protein sequence ID" value="GJD90915.1"/>
    <property type="molecule type" value="Genomic_DNA"/>
</dbReference>
<proteinExistence type="predicted"/>
<gene>
    <name evidence="1" type="ORF">BHAOGJBA_4459</name>
</gene>
<organism evidence="1 2">
    <name type="scientific">Methylobacterium hispanicum</name>
    <dbReference type="NCBI Taxonomy" id="270350"/>
    <lineage>
        <taxon>Bacteria</taxon>
        <taxon>Pseudomonadati</taxon>
        <taxon>Pseudomonadota</taxon>
        <taxon>Alphaproteobacteria</taxon>
        <taxon>Hyphomicrobiales</taxon>
        <taxon>Methylobacteriaceae</taxon>
        <taxon>Methylobacterium</taxon>
    </lineage>
</organism>
<reference evidence="1" key="1">
    <citation type="journal article" date="2016" name="Front. Microbiol.">
        <title>Genome Sequence of the Piezophilic, Mesophilic Sulfate-Reducing Bacterium Desulfovibrio indicus J2T.</title>
        <authorList>
            <person name="Cao J."/>
            <person name="Maignien L."/>
            <person name="Shao Z."/>
            <person name="Alain K."/>
            <person name="Jebbar M."/>
        </authorList>
    </citation>
    <scope>NUCLEOTIDE SEQUENCE</scope>
    <source>
        <strain evidence="1">DSM 16372</strain>
    </source>
</reference>
<name>A0AAV4ZTM2_9HYPH</name>
<accession>A0AAV4ZTM2</accession>
<dbReference type="RefSeq" id="WP_238231084.1">
    <property type="nucleotide sequence ID" value="NZ_BPQO01000022.1"/>
</dbReference>
<protein>
    <submittedName>
        <fullName evidence="1">Uncharacterized protein</fullName>
    </submittedName>
</protein>
<keyword evidence="2" id="KW-1185">Reference proteome</keyword>